<dbReference type="SUPFAM" id="SSF81301">
    <property type="entry name" value="Nucleotidyltransferase"/>
    <property type="match status" value="1"/>
</dbReference>
<feature type="region of interest" description="Disordered" evidence="9">
    <location>
        <begin position="424"/>
        <end position="453"/>
    </location>
</feature>
<keyword evidence="14" id="KW-1185">Reference proteome</keyword>
<dbReference type="GO" id="GO:0003723">
    <property type="term" value="F:RNA binding"/>
    <property type="evidence" value="ECO:0007669"/>
    <property type="project" value="UniProtKB-UniRule"/>
</dbReference>
<dbReference type="InterPro" id="IPR025866">
    <property type="entry name" value="PolyA_pol_arg_C_dom"/>
</dbReference>
<feature type="active site" evidence="7">
    <location>
        <position position="71"/>
    </location>
</feature>
<comment type="caution">
    <text evidence="13">The sequence shown here is derived from an EMBL/GenBank/DDBJ whole genome shotgun (WGS) entry which is preliminary data.</text>
</comment>
<evidence type="ECO:0000256" key="6">
    <source>
        <dbReference type="ARBA" id="ARBA00023163"/>
    </source>
</evidence>
<name>A0A4V3D5A5_9GAMM</name>
<comment type="catalytic activity">
    <reaction evidence="7">
        <text>RNA(n) + ATP = RNA(n)-3'-adenine ribonucleotide + diphosphate</text>
        <dbReference type="Rhea" id="RHEA:11332"/>
        <dbReference type="Rhea" id="RHEA-COMP:14527"/>
        <dbReference type="Rhea" id="RHEA-COMP:17347"/>
        <dbReference type="ChEBI" id="CHEBI:30616"/>
        <dbReference type="ChEBI" id="CHEBI:33019"/>
        <dbReference type="ChEBI" id="CHEBI:140395"/>
        <dbReference type="ChEBI" id="CHEBI:173115"/>
        <dbReference type="EC" id="2.7.7.19"/>
    </reaction>
</comment>
<reference evidence="13 14" key="1">
    <citation type="submission" date="2019-03" db="EMBL/GenBank/DDBJ databases">
        <title>Genomic Encyclopedia of Type Strains, Phase IV (KMG-IV): sequencing the most valuable type-strain genomes for metagenomic binning, comparative biology and taxonomic classification.</title>
        <authorList>
            <person name="Goeker M."/>
        </authorList>
    </citation>
    <scope>NUCLEOTIDE SEQUENCE [LARGE SCALE GENOMIC DNA]</scope>
    <source>
        <strain evidence="13 14">DSM 28679</strain>
    </source>
</reference>
<proteinExistence type="inferred from homology"/>
<dbReference type="InterPro" id="IPR002646">
    <property type="entry name" value="PolA_pol_head_dom"/>
</dbReference>
<feature type="domain" description="tRNA nucleotidyltransferase/poly(A) polymerase RNA and SrmB- binding" evidence="12">
    <location>
        <begin position="211"/>
        <end position="270"/>
    </location>
</feature>
<evidence type="ECO:0000256" key="5">
    <source>
        <dbReference type="ARBA" id="ARBA00022884"/>
    </source>
</evidence>
<evidence type="ECO:0000313" key="13">
    <source>
        <dbReference type="EMBL" id="TDQ39357.1"/>
    </source>
</evidence>
<dbReference type="Gene3D" id="3.30.460.10">
    <property type="entry name" value="Beta Polymerase, domain 2"/>
    <property type="match status" value="1"/>
</dbReference>
<dbReference type="NCBIfam" id="TIGR01942">
    <property type="entry name" value="pcnB"/>
    <property type="match status" value="1"/>
</dbReference>
<dbReference type="GO" id="GO:1990817">
    <property type="term" value="F:poly(A) RNA polymerase activity"/>
    <property type="evidence" value="ECO:0007669"/>
    <property type="project" value="UniProtKB-UniRule"/>
</dbReference>
<dbReference type="GO" id="GO:0006397">
    <property type="term" value="P:mRNA processing"/>
    <property type="evidence" value="ECO:0007669"/>
    <property type="project" value="UniProtKB-KW"/>
</dbReference>
<dbReference type="CDD" id="cd05398">
    <property type="entry name" value="NT_ClassII-CCAase"/>
    <property type="match status" value="1"/>
</dbReference>
<dbReference type="GO" id="GO:0043633">
    <property type="term" value="P:polyadenylation-dependent RNA catabolic process"/>
    <property type="evidence" value="ECO:0007669"/>
    <property type="project" value="InterPro"/>
</dbReference>
<dbReference type="Pfam" id="PF12626">
    <property type="entry name" value="PolyA_pol_arg_C"/>
    <property type="match status" value="1"/>
</dbReference>
<dbReference type="InterPro" id="IPR032828">
    <property type="entry name" value="PolyA_RNA-bd"/>
</dbReference>
<dbReference type="Pfam" id="PF12627">
    <property type="entry name" value="PolyA_pol_RNAbd"/>
    <property type="match status" value="1"/>
</dbReference>
<gene>
    <name evidence="7" type="primary">pcnB</name>
    <name evidence="13" type="ORF">DFQ45_10245</name>
</gene>
<evidence type="ECO:0000313" key="14">
    <source>
        <dbReference type="Proteomes" id="UP000294575"/>
    </source>
</evidence>
<dbReference type="Pfam" id="PF01743">
    <property type="entry name" value="PolyA_pol"/>
    <property type="match status" value="1"/>
</dbReference>
<sequence>MLKKLIRTLRKPRKAAAPKGQQLTFEQHGLRTDLFSRNAVNVALRLQEAGFQAFLVGGCVRDALLGERPKDFDVATSATPEQVREVFRNSRIIGRRFRLVHVLFGREMIEVATFRSNHTARDAASGKAVMDSSGRILRDNVYGTLEEDALRRDFTINALYYDPANRILHDFAGGMSDLEARTLRLIGDPETRYQEDPVRMLRAIRFAAKLGFDLPPETATPIHRLAPMLGDIPAARLYEEVLKVFLNGSAEDSFDLLQQYNLFAPLFPLSAAELEQDPEYCTSLVRLALRNTDVRLAEGKTVTPAFLFAALLWPGLLPLIARCQAEGLAPVPAIQKAAHMLLPVQIQRIAIPRRFTMPMQEIWALQERLPYRYGKRAETVLAHPRFRAAYDFLLLREDAGEDTGNLGQWWTDYQFASEPDRRRMITELSGPVRKSRRPRKRKARTTGPAGSNH</sequence>
<dbReference type="HAMAP" id="MF_00957">
    <property type="entry name" value="PolyA_pol"/>
    <property type="match status" value="1"/>
</dbReference>
<dbReference type="Gene3D" id="1.10.3090.10">
    <property type="entry name" value="cca-adding enzyme, domain 2"/>
    <property type="match status" value="1"/>
</dbReference>
<dbReference type="RefSeq" id="WP_101497500.1">
    <property type="nucleotide sequence ID" value="NZ_LNJZ01000009.1"/>
</dbReference>
<keyword evidence="2 7" id="KW-0808">Transferase</keyword>
<organism evidence="13 14">
    <name type="scientific">Thiopseudomonas denitrificans</name>
    <dbReference type="NCBI Taxonomy" id="1501432"/>
    <lineage>
        <taxon>Bacteria</taxon>
        <taxon>Pseudomonadati</taxon>
        <taxon>Pseudomonadota</taxon>
        <taxon>Gammaproteobacteria</taxon>
        <taxon>Pseudomonadales</taxon>
        <taxon>Pseudomonadaceae</taxon>
        <taxon>Thiopseudomonas</taxon>
    </lineage>
</organism>
<feature type="domain" description="Polymerase A arginine-rich C-terminal" evidence="11">
    <location>
        <begin position="326"/>
        <end position="442"/>
    </location>
</feature>
<dbReference type="InterPro" id="IPR052191">
    <property type="entry name" value="tRNA_ntf/polyA_polymerase_I"/>
</dbReference>
<dbReference type="SUPFAM" id="SSF81891">
    <property type="entry name" value="Poly A polymerase C-terminal region-like"/>
    <property type="match status" value="1"/>
</dbReference>
<dbReference type="InterPro" id="IPR043519">
    <property type="entry name" value="NT_sf"/>
</dbReference>
<evidence type="ECO:0000259" key="11">
    <source>
        <dbReference type="Pfam" id="PF12626"/>
    </source>
</evidence>
<evidence type="ECO:0000256" key="7">
    <source>
        <dbReference type="HAMAP-Rule" id="MF_00957"/>
    </source>
</evidence>
<dbReference type="EMBL" id="SNYK01000002">
    <property type="protein sequence ID" value="TDQ39357.1"/>
    <property type="molecule type" value="Genomic_DNA"/>
</dbReference>
<evidence type="ECO:0000259" key="12">
    <source>
        <dbReference type="Pfam" id="PF12627"/>
    </source>
</evidence>
<evidence type="ECO:0000256" key="1">
    <source>
        <dbReference type="ARBA" id="ARBA00022664"/>
    </source>
</evidence>
<dbReference type="OrthoDB" id="9805698at2"/>
<feature type="active site" evidence="7">
    <location>
        <position position="153"/>
    </location>
</feature>
<keyword evidence="6 7" id="KW-0804">Transcription</keyword>
<evidence type="ECO:0000256" key="9">
    <source>
        <dbReference type="SAM" id="MobiDB-lite"/>
    </source>
</evidence>
<dbReference type="Proteomes" id="UP000294575">
    <property type="component" value="Unassembled WGS sequence"/>
</dbReference>
<feature type="domain" description="Poly A polymerase head" evidence="10">
    <location>
        <begin position="53"/>
        <end position="184"/>
    </location>
</feature>
<feature type="active site" evidence="7">
    <location>
        <position position="73"/>
    </location>
</feature>
<dbReference type="EC" id="2.7.7.19" evidence="7"/>
<dbReference type="GO" id="GO:0005524">
    <property type="term" value="F:ATP binding"/>
    <property type="evidence" value="ECO:0007669"/>
    <property type="project" value="UniProtKB-UniRule"/>
</dbReference>
<keyword evidence="3 7" id="KW-0547">Nucleotide-binding</keyword>
<comment type="function">
    <text evidence="7">Adds poly(A) tail to the 3' end of many RNAs, which usually targets these RNAs for decay. Plays a significant role in the global control of gene expression, through influencing the rate of transcript degradation, and in the general RNA quality control.</text>
</comment>
<keyword evidence="1 7" id="KW-0507">mRNA processing</keyword>
<accession>A0A4V3D5A5</accession>
<keyword evidence="5 7" id="KW-0694">RNA-binding</keyword>
<comment type="similarity">
    <text evidence="7 8">Belongs to the tRNA nucleotidyltransferase/poly(A) polymerase family.</text>
</comment>
<evidence type="ECO:0000256" key="2">
    <source>
        <dbReference type="ARBA" id="ARBA00022679"/>
    </source>
</evidence>
<dbReference type="InterPro" id="IPR010206">
    <property type="entry name" value="PolA_pol_I"/>
</dbReference>
<evidence type="ECO:0000256" key="4">
    <source>
        <dbReference type="ARBA" id="ARBA00022840"/>
    </source>
</evidence>
<keyword evidence="4 7" id="KW-0067">ATP-binding</keyword>
<evidence type="ECO:0000256" key="3">
    <source>
        <dbReference type="ARBA" id="ARBA00022741"/>
    </source>
</evidence>
<feature type="compositionally biased region" description="Basic residues" evidence="9">
    <location>
        <begin position="433"/>
        <end position="444"/>
    </location>
</feature>
<dbReference type="PANTHER" id="PTHR43051:SF1">
    <property type="entry name" value="POLYNUCLEOTIDE ADENYLYLTRANSFERASE FAMILY PROTEIN"/>
    <property type="match status" value="1"/>
</dbReference>
<protein>
    <recommendedName>
        <fullName evidence="7">Poly(A) polymerase I</fullName>
        <shortName evidence="7">PAP I</shortName>
        <ecNumber evidence="7">2.7.7.19</ecNumber>
    </recommendedName>
</protein>
<evidence type="ECO:0000256" key="8">
    <source>
        <dbReference type="RuleBase" id="RU003953"/>
    </source>
</evidence>
<dbReference type="PANTHER" id="PTHR43051">
    <property type="entry name" value="POLYNUCLEOTIDE ADENYLYLTRANSFERASE FAMILY PROTEIN"/>
    <property type="match status" value="1"/>
</dbReference>
<evidence type="ECO:0000259" key="10">
    <source>
        <dbReference type="Pfam" id="PF01743"/>
    </source>
</evidence>
<dbReference type="AlphaFoldDB" id="A0A4V3D5A5"/>